<evidence type="ECO:0000313" key="2">
    <source>
        <dbReference type="Proteomes" id="UP000789759"/>
    </source>
</evidence>
<organism evidence="1 2">
    <name type="scientific">Cetraspora pellucida</name>
    <dbReference type="NCBI Taxonomy" id="1433469"/>
    <lineage>
        <taxon>Eukaryota</taxon>
        <taxon>Fungi</taxon>
        <taxon>Fungi incertae sedis</taxon>
        <taxon>Mucoromycota</taxon>
        <taxon>Glomeromycotina</taxon>
        <taxon>Glomeromycetes</taxon>
        <taxon>Diversisporales</taxon>
        <taxon>Gigasporaceae</taxon>
        <taxon>Cetraspora</taxon>
    </lineage>
</organism>
<gene>
    <name evidence="1" type="ORF">CPELLU_LOCUS2456</name>
</gene>
<dbReference type="EMBL" id="CAJVQA010001067">
    <property type="protein sequence ID" value="CAG8501189.1"/>
    <property type="molecule type" value="Genomic_DNA"/>
</dbReference>
<reference evidence="1" key="1">
    <citation type="submission" date="2021-06" db="EMBL/GenBank/DDBJ databases">
        <authorList>
            <person name="Kallberg Y."/>
            <person name="Tangrot J."/>
            <person name="Rosling A."/>
        </authorList>
    </citation>
    <scope>NUCLEOTIDE SEQUENCE</scope>
    <source>
        <strain evidence="1">FL966</strain>
    </source>
</reference>
<keyword evidence="2" id="KW-1185">Reference proteome</keyword>
<comment type="caution">
    <text evidence="1">The sequence shown here is derived from an EMBL/GenBank/DDBJ whole genome shotgun (WGS) entry which is preliminary data.</text>
</comment>
<accession>A0A9N8ZMU9</accession>
<name>A0A9N8ZMU9_9GLOM</name>
<dbReference type="Proteomes" id="UP000789759">
    <property type="component" value="Unassembled WGS sequence"/>
</dbReference>
<evidence type="ECO:0000313" key="1">
    <source>
        <dbReference type="EMBL" id="CAG8501189.1"/>
    </source>
</evidence>
<sequence length="51" mass="6083">MNLSSNDKQLKISILYKNNILQDMCFFKNYKNSDLYNKLKELKQVLNKKGL</sequence>
<dbReference type="AlphaFoldDB" id="A0A9N8ZMU9"/>
<proteinExistence type="predicted"/>
<protein>
    <submittedName>
        <fullName evidence="1">4763_t:CDS:1</fullName>
    </submittedName>
</protein>